<name>A0A4R5NS09_9LACO</name>
<dbReference type="Gene3D" id="2.30.30.110">
    <property type="match status" value="1"/>
</dbReference>
<comment type="caution">
    <text evidence="1">The sequence shown here is derived from an EMBL/GenBank/DDBJ whole genome shotgun (WGS) entry which is preliminary data.</text>
</comment>
<evidence type="ECO:0008006" key="3">
    <source>
        <dbReference type="Google" id="ProtNLM"/>
    </source>
</evidence>
<dbReference type="InterPro" id="IPR011067">
    <property type="entry name" value="Plasmid_toxin/cell-grow_inhib"/>
</dbReference>
<dbReference type="OrthoDB" id="2223833at2"/>
<dbReference type="SUPFAM" id="SSF50118">
    <property type="entry name" value="Cell growth inhibitor/plasmid maintenance toxic component"/>
    <property type="match status" value="1"/>
</dbReference>
<dbReference type="EMBL" id="PUFO01000016">
    <property type="protein sequence ID" value="TDG79909.1"/>
    <property type="molecule type" value="Genomic_DNA"/>
</dbReference>
<sequence>MNEIVTVFIEYTEINGGKKRPALVYQRNEESLILLRITSHFENKSAKIKKQYYHIDKWEQANLAKESWIDVGSTETFPAHGLNLKVIGQLSLLDKVGLSKFIENFYHQ</sequence>
<protein>
    <recommendedName>
        <fullName evidence="3">Toxin-antitoxin system, toxin component, MazF family</fullName>
    </recommendedName>
</protein>
<keyword evidence="2" id="KW-1185">Reference proteome</keyword>
<gene>
    <name evidence="1" type="ORF">C5L31_002128</name>
</gene>
<reference evidence="1 2" key="1">
    <citation type="journal article" date="2019" name="Appl. Microbiol. Biotechnol.">
        <title>Uncovering carbohydrate metabolism through a genotype-phenotype association study of 56 lactic acid bacteria genomes.</title>
        <authorList>
            <person name="Buron-Moles G."/>
            <person name="Chailyan A."/>
            <person name="Dolejs I."/>
            <person name="Forster J."/>
            <person name="Miks M.H."/>
        </authorList>
    </citation>
    <scope>NUCLEOTIDE SEQUENCE [LARGE SCALE GENOMIC DNA]</scope>
    <source>
        <strain evidence="1 2">ATCC 49373</strain>
    </source>
</reference>
<organism evidence="1 2">
    <name type="scientific">Secundilactobacillus malefermentans</name>
    <dbReference type="NCBI Taxonomy" id="176292"/>
    <lineage>
        <taxon>Bacteria</taxon>
        <taxon>Bacillati</taxon>
        <taxon>Bacillota</taxon>
        <taxon>Bacilli</taxon>
        <taxon>Lactobacillales</taxon>
        <taxon>Lactobacillaceae</taxon>
        <taxon>Secundilactobacillus</taxon>
    </lineage>
</organism>
<evidence type="ECO:0000313" key="1">
    <source>
        <dbReference type="EMBL" id="TDG79909.1"/>
    </source>
</evidence>
<proteinExistence type="predicted"/>
<dbReference type="RefSeq" id="WP_033445257.1">
    <property type="nucleotide sequence ID" value="NZ_CP042371.1"/>
</dbReference>
<dbReference type="AlphaFoldDB" id="A0A4R5NS09"/>
<dbReference type="Proteomes" id="UP000294854">
    <property type="component" value="Unassembled WGS sequence"/>
</dbReference>
<accession>A0A4R5NS09</accession>
<evidence type="ECO:0000313" key="2">
    <source>
        <dbReference type="Proteomes" id="UP000294854"/>
    </source>
</evidence>